<feature type="domain" description="GAF" evidence="2">
    <location>
        <begin position="114"/>
        <end position="259"/>
    </location>
</feature>
<accession>A0A9K3PDK6</accession>
<feature type="region of interest" description="Disordered" evidence="1">
    <location>
        <begin position="333"/>
        <end position="352"/>
    </location>
</feature>
<evidence type="ECO:0000313" key="4">
    <source>
        <dbReference type="Proteomes" id="UP000693970"/>
    </source>
</evidence>
<name>A0A9K3PDK6_9STRA</name>
<gene>
    <name evidence="3" type="ORF">IV203_021626</name>
</gene>
<protein>
    <submittedName>
        <fullName evidence="3">Two-component hybrid sensor and regulator</fullName>
    </submittedName>
</protein>
<reference evidence="3" key="2">
    <citation type="submission" date="2021-04" db="EMBL/GenBank/DDBJ databases">
        <authorList>
            <person name="Podell S."/>
        </authorList>
    </citation>
    <scope>NUCLEOTIDE SEQUENCE</scope>
    <source>
        <strain evidence="3">Hildebrandi</strain>
    </source>
</reference>
<feature type="compositionally biased region" description="Basic residues" evidence="1">
    <location>
        <begin position="12"/>
        <end position="23"/>
    </location>
</feature>
<dbReference type="PANTHER" id="PTHR43102:SF2">
    <property type="entry name" value="GAF DOMAIN-CONTAINING PROTEIN"/>
    <property type="match status" value="1"/>
</dbReference>
<evidence type="ECO:0000313" key="3">
    <source>
        <dbReference type="EMBL" id="KAG7343618.1"/>
    </source>
</evidence>
<organism evidence="3 4">
    <name type="scientific">Nitzschia inconspicua</name>
    <dbReference type="NCBI Taxonomy" id="303405"/>
    <lineage>
        <taxon>Eukaryota</taxon>
        <taxon>Sar</taxon>
        <taxon>Stramenopiles</taxon>
        <taxon>Ochrophyta</taxon>
        <taxon>Bacillariophyta</taxon>
        <taxon>Bacillariophyceae</taxon>
        <taxon>Bacillariophycidae</taxon>
        <taxon>Bacillariales</taxon>
        <taxon>Bacillariaceae</taxon>
        <taxon>Nitzschia</taxon>
    </lineage>
</organism>
<dbReference type="PANTHER" id="PTHR43102">
    <property type="entry name" value="SLR1143 PROTEIN"/>
    <property type="match status" value="1"/>
</dbReference>
<dbReference type="Proteomes" id="UP000693970">
    <property type="component" value="Unassembled WGS sequence"/>
</dbReference>
<comment type="caution">
    <text evidence="3">The sequence shown here is derived from an EMBL/GenBank/DDBJ whole genome shotgun (WGS) entry which is preliminary data.</text>
</comment>
<dbReference type="EMBL" id="JAGRRH010000023">
    <property type="protein sequence ID" value="KAG7343618.1"/>
    <property type="molecule type" value="Genomic_DNA"/>
</dbReference>
<feature type="compositionally biased region" description="Low complexity" evidence="1">
    <location>
        <begin position="333"/>
        <end position="344"/>
    </location>
</feature>
<keyword evidence="4" id="KW-1185">Reference proteome</keyword>
<dbReference type="Pfam" id="PF01590">
    <property type="entry name" value="GAF"/>
    <property type="match status" value="1"/>
</dbReference>
<dbReference type="OrthoDB" id="303614at2759"/>
<evidence type="ECO:0000256" key="1">
    <source>
        <dbReference type="SAM" id="MobiDB-lite"/>
    </source>
</evidence>
<dbReference type="AlphaFoldDB" id="A0A9K3PDK6"/>
<feature type="region of interest" description="Disordered" evidence="1">
    <location>
        <begin position="1"/>
        <end position="26"/>
    </location>
</feature>
<dbReference type="InterPro" id="IPR003018">
    <property type="entry name" value="GAF"/>
</dbReference>
<dbReference type="SMART" id="SM00065">
    <property type="entry name" value="GAF"/>
    <property type="match status" value="1"/>
</dbReference>
<proteinExistence type="predicted"/>
<evidence type="ECO:0000259" key="2">
    <source>
        <dbReference type="SMART" id="SM00065"/>
    </source>
</evidence>
<sequence>MRLFASIGQRFNRNKGNKNKKTKHENPSIVDFVDRSTLATAMGGKTRTNSIGGSSAYSIGSEESSISSFGDSVEISPVEWTLPLVDETTTDPQTMEEEMKRLEVLNSYFVLDSDGEEAFDRITALGATMFNVPICLISLVDLGRQWFLSKVGLDAVETARKHAFCAHVILNKYKLLVIPDATKDFRFKDNPLVTDGLKIRFYAGAALVSKEGYKLGTVCIISPDVRPQGLTDTESKMLHNLAAMTIGAMEARRNRLLKEEYETKFHSLARTFLDTTHHLEEAKDCVEKAMVLNSWGGTEEEYKTLNSAVEILKVQSKICSAAMKSTLQDITVSNTSNNETTNDTSSEDDDGCLDREIIENPEDMDNPITDMKKLFDNINSIISNFPRQDAVSVEIEKTIPKTIVCDDLLLFRAVLNTLTHCMGASARDTPCGIRIRRMKRDDNELLVQCLLGGKPISKKEAKLLYENRDTLLAPVASIVRSMGGHYGMYEAKWDPTISKSEVQSIFWFQVPYDIPKKIEKLSRNLIKIHPKPEGATTPNKNSNIDPFQQALLANGCGQAR</sequence>
<reference evidence="3" key="1">
    <citation type="journal article" date="2021" name="Sci. Rep.">
        <title>Diploid genomic architecture of Nitzschia inconspicua, an elite biomass production diatom.</title>
        <authorList>
            <person name="Oliver A."/>
            <person name="Podell S."/>
            <person name="Pinowska A."/>
            <person name="Traller J.C."/>
            <person name="Smith S.R."/>
            <person name="McClure R."/>
            <person name="Beliaev A."/>
            <person name="Bohutskyi P."/>
            <person name="Hill E.A."/>
            <person name="Rabines A."/>
            <person name="Zheng H."/>
            <person name="Allen L.Z."/>
            <person name="Kuo A."/>
            <person name="Grigoriev I.V."/>
            <person name="Allen A.E."/>
            <person name="Hazlebeck D."/>
            <person name="Allen E.E."/>
        </authorList>
    </citation>
    <scope>NUCLEOTIDE SEQUENCE</scope>
    <source>
        <strain evidence="3">Hildebrandi</strain>
    </source>
</reference>